<feature type="transmembrane region" description="Helical" evidence="1">
    <location>
        <begin position="88"/>
        <end position="108"/>
    </location>
</feature>
<keyword evidence="1" id="KW-1133">Transmembrane helix</keyword>
<name>A0A1H9FR31_9SPIR</name>
<protein>
    <submittedName>
        <fullName evidence="3">Putative membrane protein</fullName>
    </submittedName>
</protein>
<reference evidence="3 4" key="1">
    <citation type="submission" date="2016-10" db="EMBL/GenBank/DDBJ databases">
        <authorList>
            <person name="de Groot N.N."/>
        </authorList>
    </citation>
    <scope>NUCLEOTIDE SEQUENCE [LARGE SCALE GENOMIC DNA]</scope>
    <source>
        <strain evidence="3 4">B25</strain>
    </source>
</reference>
<evidence type="ECO:0000313" key="4">
    <source>
        <dbReference type="Proteomes" id="UP000182360"/>
    </source>
</evidence>
<dbReference type="OrthoDB" id="5825388at2"/>
<dbReference type="Gene3D" id="3.10.310.50">
    <property type="match status" value="1"/>
</dbReference>
<keyword evidence="4" id="KW-1185">Reference proteome</keyword>
<keyword evidence="1" id="KW-0472">Membrane</keyword>
<evidence type="ECO:0000259" key="2">
    <source>
        <dbReference type="Pfam" id="PF04536"/>
    </source>
</evidence>
<proteinExistence type="predicted"/>
<dbReference type="AlphaFoldDB" id="A0A1H9FR31"/>
<accession>A0A1H9FR31</accession>
<dbReference type="STRING" id="163.SAMN04487775_11128"/>
<dbReference type="RefSeq" id="WP_074642988.1">
    <property type="nucleotide sequence ID" value="NZ_FOFU01000004.1"/>
</dbReference>
<keyword evidence="1" id="KW-0812">Transmembrane</keyword>
<evidence type="ECO:0000256" key="1">
    <source>
        <dbReference type="SAM" id="Phobius"/>
    </source>
</evidence>
<feature type="transmembrane region" description="Helical" evidence="1">
    <location>
        <begin position="48"/>
        <end position="68"/>
    </location>
</feature>
<feature type="domain" description="TPM" evidence="2">
    <location>
        <begin position="127"/>
        <end position="206"/>
    </location>
</feature>
<dbReference type="Pfam" id="PF04536">
    <property type="entry name" value="TPM_phosphatase"/>
    <property type="match status" value="1"/>
</dbReference>
<sequence>MKYKTLIKKLKLKDEDFAAIKKAVADAETKTTGEIAVAVTPESARYCFWELLAADCVGMLVLLCMIPFSQKILELYRRLYWQNEPSWILPVFFIVSCLAAVLIAFYIANIPVIDRLIIPRSVRKTCVTNRAFRYFTESGVYDTAEHSGILIFVSYMERQVRIVADSGISKHISQDLWNLIADELAENLRKGEASKAFVTAIEKCGQLLAENFPPHEKNPNELPDGLVILEDAEW</sequence>
<dbReference type="EMBL" id="FOFU01000004">
    <property type="protein sequence ID" value="SEQ39888.1"/>
    <property type="molecule type" value="Genomic_DNA"/>
</dbReference>
<evidence type="ECO:0000313" key="3">
    <source>
        <dbReference type="EMBL" id="SEQ39888.1"/>
    </source>
</evidence>
<gene>
    <name evidence="3" type="ORF">SAMN04487977_104116</name>
</gene>
<organism evidence="3 4">
    <name type="scientific">Treponema bryantii</name>
    <dbReference type="NCBI Taxonomy" id="163"/>
    <lineage>
        <taxon>Bacteria</taxon>
        <taxon>Pseudomonadati</taxon>
        <taxon>Spirochaetota</taxon>
        <taxon>Spirochaetia</taxon>
        <taxon>Spirochaetales</taxon>
        <taxon>Treponemataceae</taxon>
        <taxon>Treponema</taxon>
    </lineage>
</organism>
<dbReference type="Proteomes" id="UP000182360">
    <property type="component" value="Unassembled WGS sequence"/>
</dbReference>
<dbReference type="PANTHER" id="PTHR30373:SF8">
    <property type="entry name" value="BLL7265 PROTEIN"/>
    <property type="match status" value="1"/>
</dbReference>
<dbReference type="InterPro" id="IPR007621">
    <property type="entry name" value="TPM_dom"/>
</dbReference>
<dbReference type="PANTHER" id="PTHR30373">
    <property type="entry name" value="UPF0603 PROTEIN YGCG"/>
    <property type="match status" value="1"/>
</dbReference>